<dbReference type="InterPro" id="IPR009057">
    <property type="entry name" value="Homeodomain-like_sf"/>
</dbReference>
<dbReference type="GO" id="GO:0003700">
    <property type="term" value="F:DNA-binding transcription factor activity"/>
    <property type="evidence" value="ECO:0007669"/>
    <property type="project" value="TreeGrafter"/>
</dbReference>
<sequence>MTEQDPTRRVPLTRETVLREAVALADESGTAALSMRGLARRLGIEAMSLYHHVANKDAILDGMVDAVFAEVEAPAIDGDWRSAIRARCSSLRHVLVRHPWAVGLLESRTSPGPETLRHHDRVLGCLRRAGFTIAGAGHAYALLDSYVYGFALQENAVPFDPSGQTPEELAALATAIMADFPRDELPSMAEMTAYALRPGYAFADEFEVGLDVVLDGLDAHRATW</sequence>
<dbReference type="Pfam" id="PF00440">
    <property type="entry name" value="TetR_N"/>
    <property type="match status" value="1"/>
</dbReference>
<name>A0A0B2BGQ9_9ACTN</name>
<dbReference type="PRINTS" id="PR00455">
    <property type="entry name" value="HTHTETR"/>
</dbReference>
<dbReference type="OrthoDB" id="329481at2"/>
<dbReference type="PANTHER" id="PTHR30055:SF151">
    <property type="entry name" value="TRANSCRIPTIONAL REGULATORY PROTEIN"/>
    <property type="match status" value="1"/>
</dbReference>
<dbReference type="GO" id="GO:0045892">
    <property type="term" value="P:negative regulation of DNA-templated transcription"/>
    <property type="evidence" value="ECO:0007669"/>
    <property type="project" value="InterPro"/>
</dbReference>
<evidence type="ECO:0000256" key="1">
    <source>
        <dbReference type="ARBA" id="ARBA00022491"/>
    </source>
</evidence>
<proteinExistence type="predicted"/>
<keyword evidence="8" id="KW-1185">Reference proteome</keyword>
<evidence type="ECO:0000256" key="5">
    <source>
        <dbReference type="PROSITE-ProRule" id="PRU00335"/>
    </source>
</evidence>
<organism evidence="7 8">
    <name type="scientific">Mumia flava</name>
    <dbReference type="NCBI Taxonomy" id="1348852"/>
    <lineage>
        <taxon>Bacteria</taxon>
        <taxon>Bacillati</taxon>
        <taxon>Actinomycetota</taxon>
        <taxon>Actinomycetes</taxon>
        <taxon>Propionibacteriales</taxon>
        <taxon>Nocardioidaceae</taxon>
        <taxon>Mumia</taxon>
    </lineage>
</organism>
<dbReference type="Gene3D" id="1.10.10.60">
    <property type="entry name" value="Homeodomain-like"/>
    <property type="match status" value="1"/>
</dbReference>
<keyword evidence="1" id="KW-0678">Repressor</keyword>
<reference evidence="7 8" key="1">
    <citation type="submission" date="2017-11" db="EMBL/GenBank/DDBJ databases">
        <title>Genomic Encyclopedia of Archaeal and Bacterial Type Strains, Phase II (KMG-II): From Individual Species to Whole Genera.</title>
        <authorList>
            <person name="Goeker M."/>
        </authorList>
    </citation>
    <scope>NUCLEOTIDE SEQUENCE [LARGE SCALE GENOMIC DNA]</scope>
    <source>
        <strain evidence="7 8">DSM 27763</strain>
    </source>
</reference>
<dbReference type="InterPro" id="IPR050109">
    <property type="entry name" value="HTH-type_TetR-like_transc_reg"/>
</dbReference>
<dbReference type="InterPro" id="IPR001647">
    <property type="entry name" value="HTH_TetR"/>
</dbReference>
<evidence type="ECO:0000313" key="8">
    <source>
        <dbReference type="Proteomes" id="UP000230842"/>
    </source>
</evidence>
<evidence type="ECO:0000256" key="4">
    <source>
        <dbReference type="ARBA" id="ARBA00023163"/>
    </source>
</evidence>
<keyword evidence="4" id="KW-0804">Transcription</keyword>
<dbReference type="PRINTS" id="PR00400">
    <property type="entry name" value="TETREPRESSOR"/>
</dbReference>
<evidence type="ECO:0000256" key="2">
    <source>
        <dbReference type="ARBA" id="ARBA00023015"/>
    </source>
</evidence>
<dbReference type="Pfam" id="PF02909">
    <property type="entry name" value="TetR_C_1"/>
    <property type="match status" value="1"/>
</dbReference>
<gene>
    <name evidence="7" type="ORF">CLV56_0622</name>
</gene>
<dbReference type="Proteomes" id="UP000230842">
    <property type="component" value="Unassembled WGS sequence"/>
</dbReference>
<evidence type="ECO:0000313" key="7">
    <source>
        <dbReference type="EMBL" id="PJJ56414.1"/>
    </source>
</evidence>
<accession>A0A0B2BGQ9</accession>
<dbReference type="InterPro" id="IPR004111">
    <property type="entry name" value="Repressor_TetR_C"/>
</dbReference>
<dbReference type="RefSeq" id="WP_039348575.1">
    <property type="nucleotide sequence ID" value="NZ_PGEZ01000001.1"/>
</dbReference>
<dbReference type="GO" id="GO:0046677">
    <property type="term" value="P:response to antibiotic"/>
    <property type="evidence" value="ECO:0007669"/>
    <property type="project" value="InterPro"/>
</dbReference>
<evidence type="ECO:0000256" key="3">
    <source>
        <dbReference type="ARBA" id="ARBA00023125"/>
    </source>
</evidence>
<dbReference type="PROSITE" id="PS50977">
    <property type="entry name" value="HTH_TETR_2"/>
    <property type="match status" value="1"/>
</dbReference>
<keyword evidence="2" id="KW-0805">Transcription regulation</keyword>
<dbReference type="GO" id="GO:0000976">
    <property type="term" value="F:transcription cis-regulatory region binding"/>
    <property type="evidence" value="ECO:0007669"/>
    <property type="project" value="TreeGrafter"/>
</dbReference>
<dbReference type="EMBL" id="PGEZ01000001">
    <property type="protein sequence ID" value="PJJ56414.1"/>
    <property type="molecule type" value="Genomic_DNA"/>
</dbReference>
<dbReference type="InterPro" id="IPR036271">
    <property type="entry name" value="Tet_transcr_reg_TetR-rel_C_sf"/>
</dbReference>
<keyword evidence="3 5" id="KW-0238">DNA-binding</keyword>
<dbReference type="SUPFAM" id="SSF46689">
    <property type="entry name" value="Homeodomain-like"/>
    <property type="match status" value="1"/>
</dbReference>
<dbReference type="AlphaFoldDB" id="A0A0B2BGQ9"/>
<dbReference type="SUPFAM" id="SSF48498">
    <property type="entry name" value="Tetracyclin repressor-like, C-terminal domain"/>
    <property type="match status" value="1"/>
</dbReference>
<feature type="domain" description="HTH tetR-type" evidence="6">
    <location>
        <begin position="11"/>
        <end position="71"/>
    </location>
</feature>
<comment type="caution">
    <text evidence="7">The sequence shown here is derived from an EMBL/GenBank/DDBJ whole genome shotgun (WGS) entry which is preliminary data.</text>
</comment>
<dbReference type="PANTHER" id="PTHR30055">
    <property type="entry name" value="HTH-TYPE TRANSCRIPTIONAL REGULATOR RUTR"/>
    <property type="match status" value="1"/>
</dbReference>
<protein>
    <submittedName>
        <fullName evidence="7">Regulatory TetR family protein</fullName>
    </submittedName>
</protein>
<evidence type="ECO:0000259" key="6">
    <source>
        <dbReference type="PROSITE" id="PS50977"/>
    </source>
</evidence>
<dbReference type="Gene3D" id="1.10.357.10">
    <property type="entry name" value="Tetracycline Repressor, domain 2"/>
    <property type="match status" value="1"/>
</dbReference>
<dbReference type="InterPro" id="IPR003012">
    <property type="entry name" value="Tet_transcr_reg_TetR"/>
</dbReference>
<feature type="DNA-binding region" description="H-T-H motif" evidence="5">
    <location>
        <begin position="34"/>
        <end position="53"/>
    </location>
</feature>